<sequence>MLHTGGILHVTNPSLTTYWGRLEAEAFTCQALALKNGS</sequence>
<comment type="caution">
    <text evidence="1">The sequence shown here is derived from an EMBL/GenBank/DDBJ whole genome shotgun (WGS) entry which is preliminary data.</text>
</comment>
<gene>
    <name evidence="1" type="ORF">APHMUC_1005</name>
</gene>
<dbReference type="Proteomes" id="UP000033441">
    <property type="component" value="Unassembled WGS sequence"/>
</dbReference>
<evidence type="ECO:0000313" key="2">
    <source>
        <dbReference type="Proteomes" id="UP000033441"/>
    </source>
</evidence>
<protein>
    <submittedName>
        <fullName evidence="1">Uncharacterized protein</fullName>
    </submittedName>
</protein>
<dbReference type="AlphaFoldDB" id="A0A0F3NA31"/>
<dbReference type="EMBL" id="LANV01000001">
    <property type="protein sequence ID" value="KJV64943.1"/>
    <property type="molecule type" value="Genomic_DNA"/>
</dbReference>
<accession>A0A0F3NA31</accession>
<reference evidence="1 2" key="1">
    <citation type="submission" date="2015-02" db="EMBL/GenBank/DDBJ databases">
        <title>Genome Sequencing of Rickettsiales.</title>
        <authorList>
            <person name="Daugherty S.C."/>
            <person name="Su Q."/>
            <person name="Abolude K."/>
            <person name="Beier-Sexton M."/>
            <person name="Carlyon J.A."/>
            <person name="Carter R."/>
            <person name="Day N.P."/>
            <person name="Dumler S.J."/>
            <person name="Dyachenko V."/>
            <person name="Godinez A."/>
            <person name="Kurtti T.J."/>
            <person name="Lichay M."/>
            <person name="Mullins K.E."/>
            <person name="Ott S."/>
            <person name="Pappas-Brown V."/>
            <person name="Paris D.H."/>
            <person name="Patel P."/>
            <person name="Richards A.L."/>
            <person name="Sadzewicz L."/>
            <person name="Sears K."/>
            <person name="Seidman D."/>
            <person name="Sengamalay N."/>
            <person name="Stenos J."/>
            <person name="Tallon L.J."/>
            <person name="Vincent G."/>
            <person name="Fraser C.M."/>
            <person name="Munderloh U."/>
            <person name="Dunning-Hotopp J.C."/>
        </authorList>
    </citation>
    <scope>NUCLEOTIDE SEQUENCE [LARGE SCALE GENOMIC DNA]</scope>
    <source>
        <strain evidence="1 2">ApMUC09</strain>
    </source>
</reference>
<evidence type="ECO:0000313" key="1">
    <source>
        <dbReference type="EMBL" id="KJV64943.1"/>
    </source>
</evidence>
<organism evidence="1 2">
    <name type="scientific">Anaplasma phagocytophilum str. ApMUC09</name>
    <dbReference type="NCBI Taxonomy" id="1359152"/>
    <lineage>
        <taxon>Bacteria</taxon>
        <taxon>Pseudomonadati</taxon>
        <taxon>Pseudomonadota</taxon>
        <taxon>Alphaproteobacteria</taxon>
        <taxon>Rickettsiales</taxon>
        <taxon>Anaplasmataceae</taxon>
        <taxon>Anaplasma</taxon>
        <taxon>phagocytophilum group</taxon>
    </lineage>
</organism>
<dbReference type="PATRIC" id="fig|1359152.3.peg.1054"/>
<proteinExistence type="predicted"/>
<name>A0A0F3NA31_ANAPH</name>